<proteinExistence type="predicted"/>
<name>A0ABT8EU35_9ACTN</name>
<accession>A0ABT8EU35</accession>
<protein>
    <submittedName>
        <fullName evidence="2">Alternate-type signal peptide domain-containing protein</fullName>
    </submittedName>
</protein>
<dbReference type="NCBIfam" id="TIGR04089">
    <property type="entry name" value="exp_by_SipW_III"/>
    <property type="match status" value="1"/>
</dbReference>
<dbReference type="RefSeq" id="WP_300960515.1">
    <property type="nucleotide sequence ID" value="NZ_JAUHJR010000003.1"/>
</dbReference>
<reference evidence="2" key="1">
    <citation type="submission" date="2023-06" db="EMBL/GenBank/DDBJ databases">
        <title>Draft genome sequence of Nocardioides sp. SOB72.</title>
        <authorList>
            <person name="Zhang G."/>
        </authorList>
    </citation>
    <scope>NUCLEOTIDE SEQUENCE</scope>
    <source>
        <strain evidence="2">SOB72</strain>
    </source>
</reference>
<dbReference type="Proteomes" id="UP001168537">
    <property type="component" value="Unassembled WGS sequence"/>
</dbReference>
<organism evidence="2 3">
    <name type="scientific">Nocardioides abyssi</name>
    <dbReference type="NCBI Taxonomy" id="3058370"/>
    <lineage>
        <taxon>Bacteria</taxon>
        <taxon>Bacillati</taxon>
        <taxon>Actinomycetota</taxon>
        <taxon>Actinomycetes</taxon>
        <taxon>Propionibacteriales</taxon>
        <taxon>Nocardioidaceae</taxon>
        <taxon>Nocardioides</taxon>
    </lineage>
</organism>
<evidence type="ECO:0000313" key="3">
    <source>
        <dbReference type="Proteomes" id="UP001168537"/>
    </source>
</evidence>
<evidence type="ECO:0000313" key="2">
    <source>
        <dbReference type="EMBL" id="MDN4161614.1"/>
    </source>
</evidence>
<gene>
    <name evidence="2" type="ORF">QWY29_09645</name>
</gene>
<comment type="caution">
    <text evidence="2">The sequence shown here is derived from an EMBL/GenBank/DDBJ whole genome shotgun (WGS) entry which is preliminary data.</text>
</comment>
<dbReference type="EMBL" id="JAUHJR010000003">
    <property type="protein sequence ID" value="MDN4161614.1"/>
    <property type="molecule type" value="Genomic_DNA"/>
</dbReference>
<evidence type="ECO:0000256" key="1">
    <source>
        <dbReference type="SAM" id="SignalP"/>
    </source>
</evidence>
<keyword evidence="3" id="KW-1185">Reference proteome</keyword>
<dbReference type="InterPro" id="IPR024006">
    <property type="entry name" value="Alt_signal_exp_actinobact"/>
</dbReference>
<dbReference type="InterPro" id="IPR023833">
    <property type="entry name" value="Signal_pept_SipW-depend-type"/>
</dbReference>
<keyword evidence="1" id="KW-0732">Signal</keyword>
<feature type="signal peptide" evidence="1">
    <location>
        <begin position="1"/>
        <end position="26"/>
    </location>
</feature>
<feature type="chain" id="PRO_5045487276" evidence="1">
    <location>
        <begin position="27"/>
        <end position="175"/>
    </location>
</feature>
<sequence>MNKTAKGALAAGTAAVLLMGGAGSLAYWNATDTNDPDIFGSGHLKLVEETGAWTLNGAPVADLANVLVVPGDELVYAGSYIVDAAGDNVAATVSVVGGAESGTLAPFVETTTVFELAGEVITPTTAISGADDNAPLTVDITVDFPFGASVDNDSQEQVLDLTAITTTLTQTDASA</sequence>
<dbReference type="NCBIfam" id="TIGR04088">
    <property type="entry name" value="cognate_SipW"/>
    <property type="match status" value="1"/>
</dbReference>